<sequence>MANKGVKVTISAVDRASQTLERINARIAAIQAPVRRTMAAVNRFSSVTGLTRLQSGVGKVARAGLGMFRSLSQIVPVLGTITGAASIAGIYKLASAWGQFGTNLRTAANSMGMAPNRLMAMQNAARLSGGSEEAMSSALQGLSQTRWEATHGFAPEAIVQFKALGISLQELQRMKPDDMFERVAKRIRSIRDPAAKVIAATQIFGGAAQGLMPILQQTEEQYQANVKEAERLGVMNRAGADAADRLRQAQTGLTEAVEGFGYSLAQAVEPVITPVVNEMRDWISANREWIAQDIAGYVHRFITWLRTGGWSQIKGDIRGVYDEVLLVVDGLGGWRTAGKIALGGIAVLYAAPVLAGVATLATAILGISTAIGGIGLAATGAIAGLGALYLAWEHYKDPKTAPPSASNHIGRGIWRLSGGEKGQAQAAYNYFRSQGRSRTESLGMVANIDRESQFLPDSVGDNGSAYGIGQWHPDRQKLFEKHMGKNIRDSTFAEQLQFYDWELKNKYPLADANLRMARNPQEAAQAVSYGYEVPANLADEGSIRGEMADHWASKLSDAKLSLPPALQSIDQKTAQLRVEIDHRNAPPGSSVQVKSTTPGLKVHAISQHRAMDPALTAVGN</sequence>
<feature type="transmembrane region" description="Helical" evidence="1">
    <location>
        <begin position="340"/>
        <end position="364"/>
    </location>
</feature>
<evidence type="ECO:0000313" key="3">
    <source>
        <dbReference type="EMBL" id="GLQ67153.1"/>
    </source>
</evidence>
<dbReference type="Proteomes" id="UP001156629">
    <property type="component" value="Unassembled WGS sequence"/>
</dbReference>
<protein>
    <recommendedName>
        <fullName evidence="2">Phage tail lysozyme domain-containing protein</fullName>
    </recommendedName>
</protein>
<organism evidence="3 4">
    <name type="scientific">Gluconobacter kondonii</name>
    <dbReference type="NCBI Taxonomy" id="941463"/>
    <lineage>
        <taxon>Bacteria</taxon>
        <taxon>Pseudomonadati</taxon>
        <taxon>Pseudomonadota</taxon>
        <taxon>Alphaproteobacteria</taxon>
        <taxon>Acetobacterales</taxon>
        <taxon>Acetobacteraceae</taxon>
        <taxon>Gluconobacter</taxon>
    </lineage>
</organism>
<dbReference type="GeneID" id="76194748"/>
<reference evidence="4" key="1">
    <citation type="journal article" date="2019" name="Int. J. Syst. Evol. Microbiol.">
        <title>The Global Catalogue of Microorganisms (GCM) 10K type strain sequencing project: providing services to taxonomists for standard genome sequencing and annotation.</title>
        <authorList>
            <consortium name="The Broad Institute Genomics Platform"/>
            <consortium name="The Broad Institute Genome Sequencing Center for Infectious Disease"/>
            <person name="Wu L."/>
            <person name="Ma J."/>
        </authorList>
    </citation>
    <scope>NUCLEOTIDE SEQUENCE [LARGE SCALE GENOMIC DNA]</scope>
    <source>
        <strain evidence="4">NBRC 3266</strain>
    </source>
</reference>
<accession>A0ABQ5WVN0</accession>
<comment type="caution">
    <text evidence="3">The sequence shown here is derived from an EMBL/GenBank/DDBJ whole genome shotgun (WGS) entry which is preliminary data.</text>
</comment>
<feature type="transmembrane region" description="Helical" evidence="1">
    <location>
        <begin position="370"/>
        <end position="392"/>
    </location>
</feature>
<feature type="domain" description="Phage tail lysozyme" evidence="2">
    <location>
        <begin position="423"/>
        <end position="555"/>
    </location>
</feature>
<dbReference type="EMBL" id="BSNV01000049">
    <property type="protein sequence ID" value="GLQ67153.1"/>
    <property type="molecule type" value="Genomic_DNA"/>
</dbReference>
<keyword evidence="1" id="KW-1133">Transmembrane helix</keyword>
<evidence type="ECO:0000313" key="4">
    <source>
        <dbReference type="Proteomes" id="UP001156629"/>
    </source>
</evidence>
<proteinExistence type="predicted"/>
<dbReference type="Gene3D" id="1.10.530.10">
    <property type="match status" value="1"/>
</dbReference>
<evidence type="ECO:0000256" key="1">
    <source>
        <dbReference type="SAM" id="Phobius"/>
    </source>
</evidence>
<gene>
    <name evidence="3" type="ORF">GCM10007870_27380</name>
</gene>
<evidence type="ECO:0000259" key="2">
    <source>
        <dbReference type="Pfam" id="PF18013"/>
    </source>
</evidence>
<dbReference type="InterPro" id="IPR041219">
    <property type="entry name" value="Phage_lysozyme2"/>
</dbReference>
<name>A0ABQ5WVN0_9PROT</name>
<keyword evidence="1" id="KW-0812">Transmembrane</keyword>
<keyword evidence="1" id="KW-0472">Membrane</keyword>
<keyword evidence="4" id="KW-1185">Reference proteome</keyword>
<dbReference type="Pfam" id="PF18013">
    <property type="entry name" value="Phage_lysozyme2"/>
    <property type="match status" value="1"/>
</dbReference>
<dbReference type="RefSeq" id="WP_099286622.1">
    <property type="nucleotide sequence ID" value="NZ_BEWP01000006.1"/>
</dbReference>